<dbReference type="InterPro" id="IPR002401">
    <property type="entry name" value="Cyt_P450_E_grp-I"/>
</dbReference>
<keyword evidence="4 8" id="KW-0560">Oxidoreductase</keyword>
<dbReference type="SUPFAM" id="SSF48264">
    <property type="entry name" value="Cytochrome P450"/>
    <property type="match status" value="1"/>
</dbReference>
<evidence type="ECO:0000256" key="1">
    <source>
        <dbReference type="ARBA" id="ARBA00010617"/>
    </source>
</evidence>
<keyword evidence="5 7" id="KW-0408">Iron</keyword>
<dbReference type="EMBL" id="CP054569">
    <property type="protein sequence ID" value="QKQ46844.1"/>
    <property type="molecule type" value="Genomic_DNA"/>
</dbReference>
<dbReference type="InterPro" id="IPR050196">
    <property type="entry name" value="Cytochrome_P450_Monoox"/>
</dbReference>
<dbReference type="InterPro" id="IPR001128">
    <property type="entry name" value="Cyt_P450"/>
</dbReference>
<keyword evidence="2 7" id="KW-0349">Heme</keyword>
<dbReference type="InterPro" id="IPR036396">
    <property type="entry name" value="Cyt_P450_sf"/>
</dbReference>
<protein>
    <submittedName>
        <fullName evidence="9">Cytochrome P450</fullName>
    </submittedName>
</protein>
<dbReference type="PRINTS" id="PR00385">
    <property type="entry name" value="P450"/>
</dbReference>
<evidence type="ECO:0000256" key="6">
    <source>
        <dbReference type="ARBA" id="ARBA00023033"/>
    </source>
</evidence>
<dbReference type="GO" id="GO:0004497">
    <property type="term" value="F:monooxygenase activity"/>
    <property type="evidence" value="ECO:0007669"/>
    <property type="project" value="UniProtKB-KW"/>
</dbReference>
<dbReference type="Proteomes" id="UP000509782">
    <property type="component" value="Chromosome"/>
</dbReference>
<dbReference type="Pfam" id="PF00067">
    <property type="entry name" value="p450"/>
    <property type="match status" value="1"/>
</dbReference>
<dbReference type="PRINTS" id="PR00463">
    <property type="entry name" value="EP450I"/>
</dbReference>
<organism evidence="9 10">
    <name type="scientific">Achromobacter denitrificans</name>
    <name type="common">Alcaligenes denitrificans</name>
    <dbReference type="NCBI Taxonomy" id="32002"/>
    <lineage>
        <taxon>Bacteria</taxon>
        <taxon>Pseudomonadati</taxon>
        <taxon>Pseudomonadota</taxon>
        <taxon>Betaproteobacteria</taxon>
        <taxon>Burkholderiales</taxon>
        <taxon>Alcaligenaceae</taxon>
        <taxon>Achromobacter</taxon>
    </lineage>
</organism>
<dbReference type="PANTHER" id="PTHR24291:SF50">
    <property type="entry name" value="BIFUNCTIONAL ALBAFLAVENONE MONOOXYGENASE_TERPENE SYNTHASE"/>
    <property type="match status" value="1"/>
</dbReference>
<dbReference type="GO" id="GO:0016705">
    <property type="term" value="F:oxidoreductase activity, acting on paired donors, with incorporation or reduction of molecular oxygen"/>
    <property type="evidence" value="ECO:0007669"/>
    <property type="project" value="InterPro"/>
</dbReference>
<evidence type="ECO:0000313" key="9">
    <source>
        <dbReference type="EMBL" id="QKQ46844.1"/>
    </source>
</evidence>
<evidence type="ECO:0000256" key="3">
    <source>
        <dbReference type="ARBA" id="ARBA00022723"/>
    </source>
</evidence>
<accession>A0A6N0JID5</accession>
<dbReference type="Gene3D" id="1.10.630.10">
    <property type="entry name" value="Cytochrome P450"/>
    <property type="match status" value="1"/>
</dbReference>
<comment type="similarity">
    <text evidence="1 8">Belongs to the cytochrome P450 family.</text>
</comment>
<dbReference type="GO" id="GO:0005506">
    <property type="term" value="F:iron ion binding"/>
    <property type="evidence" value="ECO:0007669"/>
    <property type="project" value="InterPro"/>
</dbReference>
<reference evidence="9 10" key="1">
    <citation type="submission" date="2020-05" db="EMBL/GenBank/DDBJ databases">
        <title>FDA dAtabase for Regulatory Grade micrObial Sequences (FDA-ARGOS): Supporting development and validation of Infectious Disease Dx tests.</title>
        <authorList>
            <person name="Sproer C."/>
            <person name="Gronow S."/>
            <person name="Severitt S."/>
            <person name="Schroder I."/>
            <person name="Tallon L."/>
            <person name="Sadzewicz L."/>
            <person name="Zhao X."/>
            <person name="Vavikolanu K."/>
            <person name="Mehta A."/>
            <person name="Aluvathingal J."/>
            <person name="Nadendla S."/>
            <person name="Myers T."/>
            <person name="Yan Y."/>
            <person name="Sichtig H."/>
        </authorList>
    </citation>
    <scope>NUCLEOTIDE SEQUENCE [LARGE SCALE GENOMIC DNA]</scope>
    <source>
        <strain evidence="9 10">FDAARGOS_787</strain>
    </source>
</reference>
<proteinExistence type="inferred from homology"/>
<evidence type="ECO:0000256" key="5">
    <source>
        <dbReference type="ARBA" id="ARBA00023004"/>
    </source>
</evidence>
<evidence type="ECO:0000256" key="4">
    <source>
        <dbReference type="ARBA" id="ARBA00023002"/>
    </source>
</evidence>
<keyword evidence="6 8" id="KW-0503">Monooxygenase</keyword>
<dbReference type="InterPro" id="IPR017972">
    <property type="entry name" value="Cyt_P450_CS"/>
</dbReference>
<keyword evidence="3 7" id="KW-0479">Metal-binding</keyword>
<evidence type="ECO:0000256" key="8">
    <source>
        <dbReference type="RuleBase" id="RU000461"/>
    </source>
</evidence>
<dbReference type="PROSITE" id="PS00086">
    <property type="entry name" value="CYTOCHROME_P450"/>
    <property type="match status" value="1"/>
</dbReference>
<dbReference type="AlphaFoldDB" id="A0A6N0JID5"/>
<gene>
    <name evidence="9" type="ORF">FOC81_09130</name>
</gene>
<evidence type="ECO:0000256" key="2">
    <source>
        <dbReference type="ARBA" id="ARBA00022617"/>
    </source>
</evidence>
<evidence type="ECO:0000313" key="10">
    <source>
        <dbReference type="Proteomes" id="UP000509782"/>
    </source>
</evidence>
<dbReference type="PANTHER" id="PTHR24291">
    <property type="entry name" value="CYTOCHROME P450 FAMILY 4"/>
    <property type="match status" value="1"/>
</dbReference>
<dbReference type="GO" id="GO:0020037">
    <property type="term" value="F:heme binding"/>
    <property type="evidence" value="ECO:0007669"/>
    <property type="project" value="InterPro"/>
</dbReference>
<feature type="binding site" description="axial binding residue" evidence="7">
    <location>
        <position position="441"/>
    </location>
    <ligand>
        <name>heme</name>
        <dbReference type="ChEBI" id="CHEBI:30413"/>
    </ligand>
    <ligandPart>
        <name>Fe</name>
        <dbReference type="ChEBI" id="CHEBI:18248"/>
    </ligandPart>
</feature>
<comment type="cofactor">
    <cofactor evidence="7">
        <name>heme</name>
        <dbReference type="ChEBI" id="CHEBI:30413"/>
    </cofactor>
</comment>
<name>A0A6N0JID5_ACHDE</name>
<sequence length="499" mass="56337">MSFAFKRFRGVRPRIGQPSTRITDIVSTPSERQCPIHRNAAAATRAEGSADKWPPGPRAGLTGWKLLRAMAGDLPGALAAWRKSHGDVMHLRIWPEHTVVVTDPRLARELLVAHHDALIRWERGIRVFSQVHGHSVLTAEGEAWRRRRHALVPGFSPKAVQRLSPTIVDTAAQAFAQWPQNHAYWPIERELTTLTMDVILRLAFSDPLGEDVRAVEQAVRVTSAAANAEFYSLFSGPDWLPWKREKRRALWTLKELIERHIQSRLKRPREAWPEDLLTRLLQSREDASEQALQDVRDECMTTFLAGHETTAASLVWWAWCMASNPEAQSAARKEVRRVLRGRPPAVEACQEAAYLTQTIKEALRLYPVAPLLMSRRAECAIKLGDWTFPARTLFMIPVHALHHDPRWFPDPEAFRPERFAQDAAEVPRGAYIPFGVGPRVCLGQHLAMAEMTVIAAQLLRRFTLAVPVGMAPPRPVLNVTLRPEQPLHLAIAETDEDAD</sequence>
<evidence type="ECO:0000256" key="7">
    <source>
        <dbReference type="PIRSR" id="PIRSR602401-1"/>
    </source>
</evidence>